<dbReference type="PANTHER" id="PTHR34985">
    <property type="entry name" value="SLR0554 PROTEIN"/>
    <property type="match status" value="1"/>
</dbReference>
<evidence type="ECO:0000313" key="3">
    <source>
        <dbReference type="Proteomes" id="UP001597237"/>
    </source>
</evidence>
<reference evidence="3" key="1">
    <citation type="journal article" date="2019" name="Int. J. Syst. Evol. Microbiol.">
        <title>The Global Catalogue of Microorganisms (GCM) 10K type strain sequencing project: providing services to taxonomists for standard genome sequencing and annotation.</title>
        <authorList>
            <consortium name="The Broad Institute Genomics Platform"/>
            <consortium name="The Broad Institute Genome Sequencing Center for Infectious Disease"/>
            <person name="Wu L."/>
            <person name="Ma J."/>
        </authorList>
    </citation>
    <scope>NUCLEOTIDE SEQUENCE [LARGE SCALE GENOMIC DNA]</scope>
    <source>
        <strain evidence="3">DFY28</strain>
    </source>
</reference>
<accession>A0ABW4N757</accession>
<dbReference type="SMART" id="SM00382">
    <property type="entry name" value="AAA"/>
    <property type="match status" value="1"/>
</dbReference>
<dbReference type="InterPro" id="IPR003593">
    <property type="entry name" value="AAA+_ATPase"/>
</dbReference>
<dbReference type="InterPro" id="IPR007936">
    <property type="entry name" value="VapE-like_dom"/>
</dbReference>
<proteinExistence type="predicted"/>
<dbReference type="SUPFAM" id="SSF52540">
    <property type="entry name" value="P-loop containing nucleoside triphosphate hydrolases"/>
    <property type="match status" value="1"/>
</dbReference>
<dbReference type="Gene3D" id="3.40.50.300">
    <property type="entry name" value="P-loop containing nucleotide triphosphate hydrolases"/>
    <property type="match status" value="1"/>
</dbReference>
<evidence type="ECO:0000313" key="2">
    <source>
        <dbReference type="EMBL" id="MFD1785767.1"/>
    </source>
</evidence>
<dbReference type="EMBL" id="JBHUEY010000012">
    <property type="protein sequence ID" value="MFD1785767.1"/>
    <property type="molecule type" value="Genomic_DNA"/>
</dbReference>
<gene>
    <name evidence="2" type="ORF">ACFSC0_20410</name>
</gene>
<dbReference type="RefSeq" id="WP_377283346.1">
    <property type="nucleotide sequence ID" value="NZ_JBHRSI010000009.1"/>
</dbReference>
<dbReference type="Pfam" id="PF05272">
    <property type="entry name" value="VapE-like_dom"/>
    <property type="match status" value="1"/>
</dbReference>
<evidence type="ECO:0000259" key="1">
    <source>
        <dbReference type="SMART" id="SM00382"/>
    </source>
</evidence>
<comment type="caution">
    <text evidence="2">The sequence shown here is derived from an EMBL/GenBank/DDBJ whole genome shotgun (WGS) entry which is preliminary data.</text>
</comment>
<sequence>MNDIIAILNNWAPDYRAGQREIAELIYAAEHAEGISPGDYTWKRLEEALVTNAGMSEKKARAEVRRCRIQSDLGTVPQTAEDFIPLFIRSRGYSLDYNGNFRSRERERDINYVLREIALWCGSYNHLTRRDAEAALLNWQADEVLRVMQRRVQHLAYDPDLGDRFELKRLAHYLVTDTGDAALNDRNRQAAEVALANFIHRVKNHMRGRWSHGSHLMPVLFGPQGCGKSTLITHLLTPLEDFYVVADFGMMEHTSTAYDLTRMPVMFFDEMPGIGKADLEKLKGLMTSKVRQVRQSYEKASLKTLMSTFIAATNKEIDLTIRDETGNRRFLQIDVGQLDRATILGFDALAIWRSIDEDADAPLFAEADGLAAVQQIQTEQRYRDPVERWLSECSTIPRGEWMRSSQIMEASFRPWAEIADPTGTRYVNEMTFGRSLSRLAGGLYHDVVSKRTRANTTEYRFVGERSRVLPFPKQ</sequence>
<dbReference type="Proteomes" id="UP001597237">
    <property type="component" value="Unassembled WGS sequence"/>
</dbReference>
<feature type="domain" description="AAA+ ATPase" evidence="1">
    <location>
        <begin position="214"/>
        <end position="339"/>
    </location>
</feature>
<dbReference type="PANTHER" id="PTHR34985:SF1">
    <property type="entry name" value="SLR0554 PROTEIN"/>
    <property type="match status" value="1"/>
</dbReference>
<keyword evidence="3" id="KW-1185">Reference proteome</keyword>
<dbReference type="InterPro" id="IPR027417">
    <property type="entry name" value="P-loop_NTPase"/>
</dbReference>
<name>A0ABW4N757_9CAUL</name>
<protein>
    <submittedName>
        <fullName evidence="2">VapE domain-containing protein</fullName>
    </submittedName>
</protein>
<organism evidence="2 3">
    <name type="scientific">Phenylobacterium terrae</name>
    <dbReference type="NCBI Taxonomy" id="2665495"/>
    <lineage>
        <taxon>Bacteria</taxon>
        <taxon>Pseudomonadati</taxon>
        <taxon>Pseudomonadota</taxon>
        <taxon>Alphaproteobacteria</taxon>
        <taxon>Caulobacterales</taxon>
        <taxon>Caulobacteraceae</taxon>
        <taxon>Phenylobacterium</taxon>
    </lineage>
</organism>